<keyword evidence="2" id="KW-0812">Transmembrane</keyword>
<evidence type="ECO:0000313" key="4">
    <source>
        <dbReference type="Proteomes" id="UP000272462"/>
    </source>
</evidence>
<name>A0A660HMD9_ZIZJU</name>
<sequence>MPNNENNNVNNNDNKDSFIETHEKIKNKKNKVSYIPCLTFLIIAVLLVWYGIHTLLNDKDIHRALLNKKDSIVNETVDKITIKLNLPQQDENQATNVENKNQEIKGQDGSQEAKVQYENQETNGNQETKGPVGDKGQDGKPGQILIQGPSLLKPYLIYQGKKEVFFFLKLVLFLKISNFVFFHENIFFKK</sequence>
<dbReference type="Proteomes" id="UP000272462">
    <property type="component" value="Chromosome"/>
</dbReference>
<evidence type="ECO:0000256" key="2">
    <source>
        <dbReference type="SAM" id="Phobius"/>
    </source>
</evidence>
<dbReference type="KEGG" id="pzi:CWO85_01160"/>
<feature type="region of interest" description="Disordered" evidence="1">
    <location>
        <begin position="91"/>
        <end position="139"/>
    </location>
</feature>
<dbReference type="EMBL" id="CP025121">
    <property type="protein sequence ID" value="AYJ01142.1"/>
    <property type="molecule type" value="Genomic_DNA"/>
</dbReference>
<dbReference type="RefSeq" id="WP_121463872.1">
    <property type="nucleotide sequence ID" value="NZ_CP025121.1"/>
</dbReference>
<feature type="compositionally biased region" description="Polar residues" evidence="1">
    <location>
        <begin position="117"/>
        <end position="128"/>
    </location>
</feature>
<keyword evidence="4" id="KW-1185">Reference proteome</keyword>
<gene>
    <name evidence="3" type="ORF">CWO85_01160</name>
</gene>
<evidence type="ECO:0000313" key="3">
    <source>
        <dbReference type="EMBL" id="AYJ01142.1"/>
    </source>
</evidence>
<organism evidence="3 4">
    <name type="scientific">Ziziphus jujuba witches'-broom phytoplasma</name>
    <dbReference type="NCBI Taxonomy" id="135727"/>
    <lineage>
        <taxon>Bacteria</taxon>
        <taxon>Bacillati</taxon>
        <taxon>Mycoplasmatota</taxon>
        <taxon>Mollicutes</taxon>
        <taxon>Acholeplasmatales</taxon>
        <taxon>Acholeplasmataceae</taxon>
        <taxon>Candidatus Phytoplasma</taxon>
        <taxon>16SrV (Elm yellows group)</taxon>
    </lineage>
</organism>
<evidence type="ECO:0000256" key="1">
    <source>
        <dbReference type="SAM" id="MobiDB-lite"/>
    </source>
</evidence>
<feature type="transmembrane region" description="Helical" evidence="2">
    <location>
        <begin position="32"/>
        <end position="52"/>
    </location>
</feature>
<dbReference type="AlphaFoldDB" id="A0A660HMD9"/>
<accession>A0A660HMD9</accession>
<feature type="transmembrane region" description="Helical" evidence="2">
    <location>
        <begin position="164"/>
        <end position="182"/>
    </location>
</feature>
<reference evidence="3 4" key="1">
    <citation type="journal article" date="2018" name="BMC Genomics">
        <title>Comparative genome analysis of jujube witches'-broom Phytoplasma, an obligate pathogen that causes jujube witches'-broom disease.</title>
        <authorList>
            <person name="Wang J."/>
            <person name="Song L."/>
            <person name="Jiao Q."/>
            <person name="Yang S."/>
            <person name="Gao R."/>
            <person name="Lu X."/>
            <person name="Zhou G."/>
        </authorList>
    </citation>
    <scope>NUCLEOTIDE SEQUENCE [LARGE SCALE GENOMIC DNA]</scope>
    <source>
        <strain evidence="3">Jwb-nky</strain>
    </source>
</reference>
<keyword evidence="2" id="KW-0472">Membrane</keyword>
<keyword evidence="2" id="KW-1133">Transmembrane helix</keyword>
<proteinExistence type="predicted"/>
<protein>
    <submittedName>
        <fullName evidence="3">Uncharacterized protein</fullName>
    </submittedName>
</protein>